<name>A0ABP6ZKB8_9ACTN</name>
<accession>A0ABP6ZKB8</accession>
<reference evidence="2" key="1">
    <citation type="journal article" date="2019" name="Int. J. Syst. Evol. Microbiol.">
        <title>The Global Catalogue of Microorganisms (GCM) 10K type strain sequencing project: providing services to taxonomists for standard genome sequencing and annotation.</title>
        <authorList>
            <consortium name="The Broad Institute Genomics Platform"/>
            <consortium name="The Broad Institute Genome Sequencing Center for Infectious Disease"/>
            <person name="Wu L."/>
            <person name="Ma J."/>
        </authorList>
    </citation>
    <scope>NUCLEOTIDE SEQUENCE [LARGE SCALE GENOMIC DNA]</scope>
    <source>
        <strain evidence="2">JCM 16929</strain>
    </source>
</reference>
<organism evidence="1 2">
    <name type="scientific">Microlunatus ginsengisoli</name>
    <dbReference type="NCBI Taxonomy" id="363863"/>
    <lineage>
        <taxon>Bacteria</taxon>
        <taxon>Bacillati</taxon>
        <taxon>Actinomycetota</taxon>
        <taxon>Actinomycetes</taxon>
        <taxon>Propionibacteriales</taxon>
        <taxon>Propionibacteriaceae</taxon>
        <taxon>Microlunatus</taxon>
    </lineage>
</organism>
<dbReference type="EMBL" id="BAABAB010000009">
    <property type="protein sequence ID" value="GAA3612441.1"/>
    <property type="molecule type" value="Genomic_DNA"/>
</dbReference>
<comment type="caution">
    <text evidence="1">The sequence shown here is derived from an EMBL/GenBank/DDBJ whole genome shotgun (WGS) entry which is preliminary data.</text>
</comment>
<keyword evidence="2" id="KW-1185">Reference proteome</keyword>
<protein>
    <submittedName>
        <fullName evidence="1">Uncharacterized protein</fullName>
    </submittedName>
</protein>
<evidence type="ECO:0000313" key="1">
    <source>
        <dbReference type="EMBL" id="GAA3612441.1"/>
    </source>
</evidence>
<gene>
    <name evidence="1" type="ORF">GCM10022236_12750</name>
</gene>
<dbReference type="Proteomes" id="UP001501490">
    <property type="component" value="Unassembled WGS sequence"/>
</dbReference>
<proteinExistence type="predicted"/>
<sequence length="116" mass="12476">MFAPSAIMTHMSASTPHRGYPASETCQIVEVGHTSSGLVVHESEGGSPLCNTPVRPWNGIEMVLVEQGRGIVTCGSCARIVHEAEHAPVTRSRICPTCTFETSLSGWCDNCDEQVF</sequence>
<evidence type="ECO:0000313" key="2">
    <source>
        <dbReference type="Proteomes" id="UP001501490"/>
    </source>
</evidence>